<name>A0A1H7TXN5_9SPHN</name>
<dbReference type="InterPro" id="IPR029036">
    <property type="entry name" value="P5CR_dimer"/>
</dbReference>
<evidence type="ECO:0000313" key="8">
    <source>
        <dbReference type="EMBL" id="SEL89314.1"/>
    </source>
</evidence>
<keyword evidence="4" id="KW-0963">Cytoplasm</keyword>
<dbReference type="GO" id="GO:0005737">
    <property type="term" value="C:cytoplasm"/>
    <property type="evidence" value="ECO:0007669"/>
    <property type="project" value="UniProtKB-SubCell"/>
</dbReference>
<dbReference type="Gene3D" id="3.40.50.720">
    <property type="entry name" value="NAD(P)-binding Rossmann-like Domain"/>
    <property type="match status" value="1"/>
</dbReference>
<dbReference type="InterPro" id="IPR028939">
    <property type="entry name" value="P5C_Rdtase_cat_N"/>
</dbReference>
<dbReference type="EMBL" id="FNZZ01000006">
    <property type="protein sequence ID" value="SEL89314.1"/>
    <property type="molecule type" value="Genomic_DNA"/>
</dbReference>
<dbReference type="HAMAP" id="MF_01925">
    <property type="entry name" value="P5C_reductase"/>
    <property type="match status" value="1"/>
</dbReference>
<dbReference type="Pfam" id="PF14748">
    <property type="entry name" value="P5CR_dimer"/>
    <property type="match status" value="1"/>
</dbReference>
<accession>A0A1H7TXN5</accession>
<keyword evidence="3 4" id="KW-0560">Oxidoreductase</keyword>
<dbReference type="Pfam" id="PF03807">
    <property type="entry name" value="F420_oxidored"/>
    <property type="match status" value="1"/>
</dbReference>
<keyword evidence="2 4" id="KW-0521">NADP</keyword>
<dbReference type="SUPFAM" id="SSF51735">
    <property type="entry name" value="NAD(P)-binding Rossmann-fold domains"/>
    <property type="match status" value="1"/>
</dbReference>
<evidence type="ECO:0000256" key="4">
    <source>
        <dbReference type="HAMAP-Rule" id="MF_01925"/>
    </source>
</evidence>
<dbReference type="Gene3D" id="1.10.3730.10">
    <property type="entry name" value="ProC C-terminal domain-like"/>
    <property type="match status" value="1"/>
</dbReference>
<evidence type="ECO:0000256" key="1">
    <source>
        <dbReference type="ARBA" id="ARBA00005525"/>
    </source>
</evidence>
<dbReference type="OrthoDB" id="9805754at2"/>
<dbReference type="RefSeq" id="WP_093007465.1">
    <property type="nucleotide sequence ID" value="NZ_FNZZ01000006.1"/>
</dbReference>
<comment type="subcellular location">
    <subcellularLocation>
        <location evidence="4">Cytoplasm</location>
    </subcellularLocation>
</comment>
<sequence>MRLWMIGCGNMAGAMLRRWIASGVVLAEDVHVVNRGNRDLPLGVVQSRDLPDADTPDLVILGVKPQQLDEVAERYAARVSAAPVIVSMLAGVDAAALGSRFPGPEPVVVMPNLPVEIGQGVVAIHAPDASEAARARVDALMAPLGLVRWFDDAAGFEAAGALSGTGPAFLFRFIDALAAAGEAMGLAPDDAAAVAKVTASGAAAMAAASERSPSALADAVASPGGMTREGLNVLDDQSALNALLTRTLEAAIHRGREMAAERRRN</sequence>
<dbReference type="AlphaFoldDB" id="A0A1H7TXN5"/>
<comment type="catalytic activity">
    <reaction evidence="4">
        <text>L-proline + NADP(+) = (S)-1-pyrroline-5-carboxylate + NADPH + 2 H(+)</text>
        <dbReference type="Rhea" id="RHEA:14109"/>
        <dbReference type="ChEBI" id="CHEBI:15378"/>
        <dbReference type="ChEBI" id="CHEBI:17388"/>
        <dbReference type="ChEBI" id="CHEBI:57783"/>
        <dbReference type="ChEBI" id="CHEBI:58349"/>
        <dbReference type="ChEBI" id="CHEBI:60039"/>
        <dbReference type="EC" id="1.5.1.2"/>
    </reaction>
</comment>
<proteinExistence type="inferred from homology"/>
<evidence type="ECO:0000259" key="7">
    <source>
        <dbReference type="Pfam" id="PF14748"/>
    </source>
</evidence>
<keyword evidence="9" id="KW-1185">Reference proteome</keyword>
<comment type="similarity">
    <text evidence="1 4">Belongs to the pyrroline-5-carboxylate reductase family.</text>
</comment>
<comment type="function">
    <text evidence="4">Catalyzes the reduction of 1-pyrroline-5-carboxylate (PCA) to L-proline.</text>
</comment>
<feature type="binding site" evidence="5">
    <location>
        <begin position="6"/>
        <end position="11"/>
    </location>
    <ligand>
        <name>NADP(+)</name>
        <dbReference type="ChEBI" id="CHEBI:58349"/>
    </ligand>
</feature>
<organism evidence="8 9">
    <name type="scientific">Sphingomonas palmae</name>
    <dbReference type="NCBI Taxonomy" id="1855283"/>
    <lineage>
        <taxon>Bacteria</taxon>
        <taxon>Pseudomonadati</taxon>
        <taxon>Pseudomonadota</taxon>
        <taxon>Alphaproteobacteria</taxon>
        <taxon>Sphingomonadales</taxon>
        <taxon>Sphingomonadaceae</taxon>
        <taxon>Sphingomonas</taxon>
    </lineage>
</organism>
<evidence type="ECO:0000256" key="2">
    <source>
        <dbReference type="ARBA" id="ARBA00022857"/>
    </source>
</evidence>
<feature type="domain" description="Pyrroline-5-carboxylate reductase dimerisation" evidence="7">
    <location>
        <begin position="156"/>
        <end position="258"/>
    </location>
</feature>
<dbReference type="UniPathway" id="UPA00098">
    <property type="reaction ID" value="UER00361"/>
</dbReference>
<evidence type="ECO:0000259" key="6">
    <source>
        <dbReference type="Pfam" id="PF03807"/>
    </source>
</evidence>
<dbReference type="InterPro" id="IPR036291">
    <property type="entry name" value="NAD(P)-bd_dom_sf"/>
</dbReference>
<keyword evidence="4" id="KW-0028">Amino-acid biosynthesis</keyword>
<dbReference type="GO" id="GO:0055129">
    <property type="term" value="P:L-proline biosynthetic process"/>
    <property type="evidence" value="ECO:0007669"/>
    <property type="project" value="UniProtKB-UniRule"/>
</dbReference>
<dbReference type="PANTHER" id="PTHR11645">
    <property type="entry name" value="PYRROLINE-5-CARBOXYLATE REDUCTASE"/>
    <property type="match status" value="1"/>
</dbReference>
<dbReference type="GO" id="GO:0004735">
    <property type="term" value="F:pyrroline-5-carboxylate reductase activity"/>
    <property type="evidence" value="ECO:0007669"/>
    <property type="project" value="UniProtKB-UniRule"/>
</dbReference>
<dbReference type="PIRSF" id="PIRSF000193">
    <property type="entry name" value="Pyrrol-5-carb_rd"/>
    <property type="match status" value="1"/>
</dbReference>
<dbReference type="PANTHER" id="PTHR11645:SF0">
    <property type="entry name" value="PYRROLINE-5-CARBOXYLATE REDUCTASE 3"/>
    <property type="match status" value="1"/>
</dbReference>
<feature type="domain" description="Pyrroline-5-carboxylate reductase catalytic N-terminal" evidence="6">
    <location>
        <begin position="5"/>
        <end position="91"/>
    </location>
</feature>
<protein>
    <recommendedName>
        <fullName evidence="4">Pyrroline-5-carboxylate reductase</fullName>
        <shortName evidence="4">P5C reductase</shortName>
        <shortName evidence="4">P5CR</shortName>
        <ecNumber evidence="4">1.5.1.2</ecNumber>
    </recommendedName>
    <alternativeName>
        <fullName evidence="4">PCA reductase</fullName>
    </alternativeName>
</protein>
<evidence type="ECO:0000256" key="3">
    <source>
        <dbReference type="ARBA" id="ARBA00023002"/>
    </source>
</evidence>
<dbReference type="SUPFAM" id="SSF48179">
    <property type="entry name" value="6-phosphogluconate dehydrogenase C-terminal domain-like"/>
    <property type="match status" value="1"/>
</dbReference>
<keyword evidence="4" id="KW-0641">Proline biosynthesis</keyword>
<dbReference type="InterPro" id="IPR000304">
    <property type="entry name" value="Pyrroline-COOH_reductase"/>
</dbReference>
<reference evidence="9" key="1">
    <citation type="submission" date="2016-10" db="EMBL/GenBank/DDBJ databases">
        <authorList>
            <person name="Varghese N."/>
            <person name="Submissions S."/>
        </authorList>
    </citation>
    <scope>NUCLEOTIDE SEQUENCE [LARGE SCALE GENOMIC DNA]</scope>
    <source>
        <strain evidence="9">JS21-1</strain>
    </source>
</reference>
<dbReference type="PROSITE" id="PS00521">
    <property type="entry name" value="P5CR"/>
    <property type="match status" value="1"/>
</dbReference>
<dbReference type="Proteomes" id="UP000199214">
    <property type="component" value="Unassembled WGS sequence"/>
</dbReference>
<dbReference type="InterPro" id="IPR008927">
    <property type="entry name" value="6-PGluconate_DH-like_C_sf"/>
</dbReference>
<gene>
    <name evidence="4" type="primary">proC</name>
    <name evidence="8" type="ORF">SAMN05216382_2850</name>
</gene>
<evidence type="ECO:0000313" key="9">
    <source>
        <dbReference type="Proteomes" id="UP000199214"/>
    </source>
</evidence>
<dbReference type="STRING" id="1855283.SAMN05216382_2850"/>
<evidence type="ECO:0000256" key="5">
    <source>
        <dbReference type="PIRSR" id="PIRSR000193-1"/>
    </source>
</evidence>
<dbReference type="InterPro" id="IPR053790">
    <property type="entry name" value="P5CR-like_CS"/>
</dbReference>
<comment type="pathway">
    <text evidence="4">Amino-acid biosynthesis; L-proline biosynthesis; L-proline from L-glutamate 5-semialdehyde: step 1/1.</text>
</comment>
<dbReference type="EC" id="1.5.1.2" evidence="4"/>
<comment type="catalytic activity">
    <reaction evidence="4">
        <text>L-proline + NAD(+) = (S)-1-pyrroline-5-carboxylate + NADH + 2 H(+)</text>
        <dbReference type="Rhea" id="RHEA:14105"/>
        <dbReference type="ChEBI" id="CHEBI:15378"/>
        <dbReference type="ChEBI" id="CHEBI:17388"/>
        <dbReference type="ChEBI" id="CHEBI:57540"/>
        <dbReference type="ChEBI" id="CHEBI:57945"/>
        <dbReference type="ChEBI" id="CHEBI:60039"/>
        <dbReference type="EC" id="1.5.1.2"/>
    </reaction>
</comment>